<feature type="compositionally biased region" description="Basic and acidic residues" evidence="1">
    <location>
        <begin position="134"/>
        <end position="145"/>
    </location>
</feature>
<keyword evidence="4" id="KW-1185">Reference proteome</keyword>
<organism evidence="3 4">
    <name type="scientific">Desulfolutivibrio sulfodismutans</name>
    <dbReference type="NCBI Taxonomy" id="63561"/>
    <lineage>
        <taxon>Bacteria</taxon>
        <taxon>Pseudomonadati</taxon>
        <taxon>Thermodesulfobacteriota</taxon>
        <taxon>Desulfovibrionia</taxon>
        <taxon>Desulfovibrionales</taxon>
        <taxon>Desulfovibrionaceae</taxon>
        <taxon>Desulfolutivibrio</taxon>
    </lineage>
</organism>
<protein>
    <recommendedName>
        <fullName evidence="5">Translation initiation factor IF-2</fullName>
    </recommendedName>
</protein>
<evidence type="ECO:0000313" key="3">
    <source>
        <dbReference type="EMBL" id="NDY58970.1"/>
    </source>
</evidence>
<accession>A0A7K3NS10</accession>
<dbReference type="Proteomes" id="UP000469724">
    <property type="component" value="Unassembled WGS sequence"/>
</dbReference>
<evidence type="ECO:0000313" key="4">
    <source>
        <dbReference type="Proteomes" id="UP000469724"/>
    </source>
</evidence>
<evidence type="ECO:0008006" key="5">
    <source>
        <dbReference type="Google" id="ProtNLM"/>
    </source>
</evidence>
<dbReference type="AlphaFoldDB" id="A0A7K3NS10"/>
<dbReference type="EMBL" id="JAAGRQ010000178">
    <property type="protein sequence ID" value="NDY58970.1"/>
    <property type="molecule type" value="Genomic_DNA"/>
</dbReference>
<dbReference type="RefSeq" id="WP_163304028.1">
    <property type="nucleotide sequence ID" value="NZ_JAAGRQ010000178.1"/>
</dbReference>
<name>A0A7K3NS10_9BACT</name>
<keyword evidence="2" id="KW-0732">Signal</keyword>
<feature type="compositionally biased region" description="Basic and acidic residues" evidence="1">
    <location>
        <begin position="95"/>
        <end position="106"/>
    </location>
</feature>
<reference evidence="3 4" key="1">
    <citation type="submission" date="2020-02" db="EMBL/GenBank/DDBJ databases">
        <title>Comparative genomics of sulfur disproportionating microorganisms.</title>
        <authorList>
            <person name="Ward L.M."/>
            <person name="Bertran E."/>
            <person name="Johnston D.T."/>
        </authorList>
    </citation>
    <scope>NUCLEOTIDE SEQUENCE [LARGE SCALE GENOMIC DNA]</scope>
    <source>
        <strain evidence="3 4">DSM 3696</strain>
    </source>
</reference>
<sequence length="145" mass="14782">MRKNMMVVLLLIGVMALAGLAVAQDSPGANPGAPVQKPAVTGQAPAGAAKPAAREPAAAPSAAKEPAAAPSGGQKAGKASHPVQGSPAVTATEQRYQEYLDREKNASDAALAKQRGKLEDKYKGFVRTVKPKGAARDADKKSAKD</sequence>
<comment type="caution">
    <text evidence="3">The sequence shown here is derived from an EMBL/GenBank/DDBJ whole genome shotgun (WGS) entry which is preliminary data.</text>
</comment>
<evidence type="ECO:0000256" key="1">
    <source>
        <dbReference type="SAM" id="MobiDB-lite"/>
    </source>
</evidence>
<proteinExistence type="predicted"/>
<evidence type="ECO:0000256" key="2">
    <source>
        <dbReference type="SAM" id="SignalP"/>
    </source>
</evidence>
<gene>
    <name evidence="3" type="ORF">G3N56_19715</name>
</gene>
<feature type="compositionally biased region" description="Low complexity" evidence="1">
    <location>
        <begin position="44"/>
        <end position="72"/>
    </location>
</feature>
<feature type="signal peptide" evidence="2">
    <location>
        <begin position="1"/>
        <end position="23"/>
    </location>
</feature>
<feature type="region of interest" description="Disordered" evidence="1">
    <location>
        <begin position="24"/>
        <end position="145"/>
    </location>
</feature>
<feature type="chain" id="PRO_5029745026" description="Translation initiation factor IF-2" evidence="2">
    <location>
        <begin position="24"/>
        <end position="145"/>
    </location>
</feature>